<evidence type="ECO:0000256" key="1">
    <source>
        <dbReference type="SAM" id="Phobius"/>
    </source>
</evidence>
<feature type="transmembrane region" description="Helical" evidence="1">
    <location>
        <begin position="21"/>
        <end position="39"/>
    </location>
</feature>
<keyword evidence="1" id="KW-1133">Transmembrane helix</keyword>
<dbReference type="Proteomes" id="UP001500392">
    <property type="component" value="Unassembled WGS sequence"/>
</dbReference>
<evidence type="ECO:0000313" key="2">
    <source>
        <dbReference type="EMBL" id="GAA4096745.1"/>
    </source>
</evidence>
<comment type="caution">
    <text evidence="2">The sequence shown here is derived from an EMBL/GenBank/DDBJ whole genome shotgun (WGS) entry which is preliminary data.</text>
</comment>
<proteinExistence type="predicted"/>
<organism evidence="2 3">
    <name type="scientific">Zhongshania borealis</name>
    <dbReference type="NCBI Taxonomy" id="889488"/>
    <lineage>
        <taxon>Bacteria</taxon>
        <taxon>Pseudomonadati</taxon>
        <taxon>Pseudomonadota</taxon>
        <taxon>Gammaproteobacteria</taxon>
        <taxon>Cellvibrionales</taxon>
        <taxon>Spongiibacteraceae</taxon>
        <taxon>Zhongshania</taxon>
    </lineage>
</organism>
<evidence type="ECO:0000313" key="3">
    <source>
        <dbReference type="Proteomes" id="UP001500392"/>
    </source>
</evidence>
<evidence type="ECO:0008006" key="4">
    <source>
        <dbReference type="Google" id="ProtNLM"/>
    </source>
</evidence>
<reference evidence="3" key="1">
    <citation type="journal article" date="2019" name="Int. J. Syst. Evol. Microbiol.">
        <title>The Global Catalogue of Microorganisms (GCM) 10K type strain sequencing project: providing services to taxonomists for standard genome sequencing and annotation.</title>
        <authorList>
            <consortium name="The Broad Institute Genomics Platform"/>
            <consortium name="The Broad Institute Genome Sequencing Center for Infectious Disease"/>
            <person name="Wu L."/>
            <person name="Ma J."/>
        </authorList>
    </citation>
    <scope>NUCLEOTIDE SEQUENCE [LARGE SCALE GENOMIC DNA]</scope>
    <source>
        <strain evidence="3">JCM 17304</strain>
    </source>
</reference>
<keyword evidence="1" id="KW-0812">Transmembrane</keyword>
<accession>A0ABP7WUN3</accession>
<feature type="transmembrane region" description="Helical" evidence="1">
    <location>
        <begin position="45"/>
        <end position="61"/>
    </location>
</feature>
<name>A0ABP7WUN3_9GAMM</name>
<protein>
    <recommendedName>
        <fullName evidence="4">DUF3592 domain-containing protein</fullName>
    </recommendedName>
</protein>
<dbReference type="RefSeq" id="WP_344935687.1">
    <property type="nucleotide sequence ID" value="NZ_BAABDM010000003.1"/>
</dbReference>
<keyword evidence="3" id="KW-1185">Reference proteome</keyword>
<gene>
    <name evidence="2" type="ORF">GCM10022414_21530</name>
</gene>
<keyword evidence="1" id="KW-0472">Membrane</keyword>
<sequence length="181" mass="20441">MAGIEMFGSRTVEKQRAQSPRWLSFLIATFVSAFSVMLFPFAHDFLPLWFSGLCLVAYMLARGTMGIRSWISVDGAGKYMLCMRDNASRANVYVPFDYIDSVALCEYVSWTEDNTPPAYKNLPYHRTYSQLAYQGPGLIVDYTSPKHLGGDGQLRSWRIPAPRAQVFLAIFKAEIPCSIRS</sequence>
<dbReference type="EMBL" id="BAABDM010000003">
    <property type="protein sequence ID" value="GAA4096745.1"/>
    <property type="molecule type" value="Genomic_DNA"/>
</dbReference>